<keyword evidence="3" id="KW-1185">Reference proteome</keyword>
<dbReference type="Proteomes" id="UP001465976">
    <property type="component" value="Unassembled WGS sequence"/>
</dbReference>
<feature type="compositionally biased region" description="Basic and acidic residues" evidence="1">
    <location>
        <begin position="26"/>
        <end position="35"/>
    </location>
</feature>
<feature type="compositionally biased region" description="Low complexity" evidence="1">
    <location>
        <begin position="443"/>
        <end position="452"/>
    </location>
</feature>
<evidence type="ECO:0000256" key="1">
    <source>
        <dbReference type="SAM" id="MobiDB-lite"/>
    </source>
</evidence>
<feature type="compositionally biased region" description="Basic and acidic residues" evidence="1">
    <location>
        <begin position="272"/>
        <end position="312"/>
    </location>
</feature>
<feature type="compositionally biased region" description="Gly residues" evidence="1">
    <location>
        <begin position="1"/>
        <end position="12"/>
    </location>
</feature>
<feature type="compositionally biased region" description="Polar residues" evidence="1">
    <location>
        <begin position="557"/>
        <end position="572"/>
    </location>
</feature>
<gene>
    <name evidence="2" type="ORF">V5O48_016375</name>
</gene>
<reference evidence="2 3" key="1">
    <citation type="submission" date="2024-02" db="EMBL/GenBank/DDBJ databases">
        <title>A draft genome for the cacao thread blight pathogen Marasmius crinis-equi.</title>
        <authorList>
            <person name="Cohen S.P."/>
            <person name="Baruah I.K."/>
            <person name="Amoako-Attah I."/>
            <person name="Bukari Y."/>
            <person name="Meinhardt L.W."/>
            <person name="Bailey B.A."/>
        </authorList>
    </citation>
    <scope>NUCLEOTIDE SEQUENCE [LARGE SCALE GENOMIC DNA]</scope>
    <source>
        <strain evidence="2 3">GH-76</strain>
    </source>
</reference>
<feature type="non-terminal residue" evidence="2">
    <location>
        <position position="1306"/>
    </location>
</feature>
<evidence type="ECO:0000313" key="2">
    <source>
        <dbReference type="EMBL" id="KAL0565647.1"/>
    </source>
</evidence>
<feature type="region of interest" description="Disordered" evidence="1">
    <location>
        <begin position="1"/>
        <end position="157"/>
    </location>
</feature>
<dbReference type="EMBL" id="JBAHYK010002181">
    <property type="protein sequence ID" value="KAL0565647.1"/>
    <property type="molecule type" value="Genomic_DNA"/>
</dbReference>
<feature type="compositionally biased region" description="Polar residues" evidence="1">
    <location>
        <begin position="90"/>
        <end position="99"/>
    </location>
</feature>
<evidence type="ECO:0008006" key="4">
    <source>
        <dbReference type="Google" id="ProtNLM"/>
    </source>
</evidence>
<organism evidence="2 3">
    <name type="scientific">Marasmius crinis-equi</name>
    <dbReference type="NCBI Taxonomy" id="585013"/>
    <lineage>
        <taxon>Eukaryota</taxon>
        <taxon>Fungi</taxon>
        <taxon>Dikarya</taxon>
        <taxon>Basidiomycota</taxon>
        <taxon>Agaricomycotina</taxon>
        <taxon>Agaricomycetes</taxon>
        <taxon>Agaricomycetidae</taxon>
        <taxon>Agaricales</taxon>
        <taxon>Marasmiineae</taxon>
        <taxon>Marasmiaceae</taxon>
        <taxon>Marasmius</taxon>
    </lineage>
</organism>
<comment type="caution">
    <text evidence="2">The sequence shown here is derived from an EMBL/GenBank/DDBJ whole genome shotgun (WGS) entry which is preliminary data.</text>
</comment>
<accession>A0ABR3ES24</accession>
<evidence type="ECO:0000313" key="3">
    <source>
        <dbReference type="Proteomes" id="UP001465976"/>
    </source>
</evidence>
<proteinExistence type="predicted"/>
<feature type="region of interest" description="Disordered" evidence="1">
    <location>
        <begin position="557"/>
        <end position="584"/>
    </location>
</feature>
<feature type="region of interest" description="Disordered" evidence="1">
    <location>
        <begin position="443"/>
        <end position="474"/>
    </location>
</feature>
<protein>
    <recommendedName>
        <fullName evidence="4">RanBP2-type domain-containing protein</fullName>
    </recommendedName>
</protein>
<name>A0ABR3ES24_9AGAR</name>
<feature type="region of interest" description="Disordered" evidence="1">
    <location>
        <begin position="709"/>
        <end position="731"/>
    </location>
</feature>
<feature type="region of interest" description="Disordered" evidence="1">
    <location>
        <begin position="264"/>
        <end position="355"/>
    </location>
</feature>
<sequence length="1306" mass="141752">MPAGKSGLGGPSLGTQVGDQGGPHHTAQEKGKGKEVQQGVETGVSNEALPGQVENAGELGQNPSQQPPPKRKPGRPKKDPSISAKEPTRRNASSSNKQGQVDEVHGVETAAKRPSKKSEENKSTVKWLAVDARKGKKAQRVEGPPNSDEGPVSELRPPHWCSSKTELLAIQPELSCASFKGVACNDIGLPIMLLDGQNRMTVSSLRTEKDESSGQEETIMDVEIVRDFECLAKDLPGFIDTFSQNDTPVLSAGLPSISLHDRALVGQPLPPKDAKQKRGGKNESEASQKNDAPRIPSIKHEQPADPCIELRHAGPTSPVSRGRRQNPRSRNAPVSAKPTEAPSQKRPLPPATDEKIPKKIKTEDITLDNNLLDAPNPSTARSKLSMNLRPRKAHGVGMRTFVPSLESLGANVPELQAPHSRHSGTPTIRPPLSIDTQCYADGLPMSPMSPLSPASPPPIPIARKPRSEPTRRSSRLAGIQLKTEDDEIPFLSLQIGKRKRELTQDDDRPRMMPRLYLSEASIRSHGMRTRAMTKEEPVDLSISEGPLREIRSLRSTSQATRKLHTTENQVSRQKGGIPQAPQTSTNLVPAFLSRKAISKSLKSKMSSQPVVEHTIPPSHPSPALTDSTLLDLSTITSSSNPVAVSPSAPGMRPEMSVEDALAVIPSVGSNTPQPMMRSIPVDLTGADMNNRLSAVLLVRTASDDTLVDQPEGLTKIPTPETASGGLIPQPIPTGVDIPTLNELSLQTTSEESHQIPLPTQIPSEVQVLMDAQTNNTPVFGIASREQFAASTGTSLPIEHAYVYTGFWRVQNIKASCVQFTAPSKTTQRGPDRKVCGRAQWTLTFCWVPGREEVPDSSIPRPWWCSDKSVDLQPTANYITLVSSTLLADVENDGVLGEDGWSLGDGDAGSSRGWYCSDCGKLNRQTFWRRRKCGSKACEDKAVTACSVKALDVVRDRGQLQPLFLPNNTVPAFIEPVITDWEDGRRTFVYKTGSTSEIKHVFTCNFPDVQEEQTDLFSSIQAEVLLQRRAEDTSEVLTSCLPLSQAHYPFNQGLYFSYAVADTPAAFTLAGVYNASVSTWTEARPCITQTREMLSFISQYYGEVETPTVRDLLLLAWTVDGRRKATAPLQAKERSIVLMALGHEIVISVTPKSGLGHAQTQRVDSIEQSSTNAPPVLEASAVSPTDISSLTPMAVKEEPLDDVVDLDAPGLIPFIKDEFGDPGQVVDFSYVMQANPTAVELQSMASPSLARKQQPQKIGSKENNVLKFTLVHGDALILSGDDFEYTIQREGISILLIANLDSSGNHV</sequence>